<dbReference type="RefSeq" id="WP_104956897.1">
    <property type="nucleotide sequence ID" value="NZ_CP026377.1"/>
</dbReference>
<organism evidence="2 3">
    <name type="scientific">Mixta gaviniae</name>
    <dbReference type="NCBI Taxonomy" id="665914"/>
    <lineage>
        <taxon>Bacteria</taxon>
        <taxon>Pseudomonadati</taxon>
        <taxon>Pseudomonadota</taxon>
        <taxon>Gammaproteobacteria</taxon>
        <taxon>Enterobacterales</taxon>
        <taxon>Erwiniaceae</taxon>
        <taxon>Mixta</taxon>
    </lineage>
</organism>
<gene>
    <name evidence="2" type="ORF">C2E15_07995</name>
</gene>
<dbReference type="Proteomes" id="UP000238365">
    <property type="component" value="Chromosome"/>
</dbReference>
<protein>
    <recommendedName>
        <fullName evidence="4">GlpM family protein</fullName>
    </recommendedName>
</protein>
<evidence type="ECO:0000256" key="1">
    <source>
        <dbReference type="SAM" id="Phobius"/>
    </source>
</evidence>
<reference evidence="2 3" key="1">
    <citation type="submission" date="2018-01" db="EMBL/GenBank/DDBJ databases">
        <title>Complete and assembled Genome of Pantoea gaviniae DSM22758T.</title>
        <authorList>
            <person name="Stevens M.J.A."/>
            <person name="Zurfluh K."/>
            <person name="Stephan R."/>
        </authorList>
    </citation>
    <scope>NUCLEOTIDE SEQUENCE [LARGE SCALE GENOMIC DNA]</scope>
    <source>
        <strain evidence="2 3">DSM 22758</strain>
    </source>
</reference>
<keyword evidence="1" id="KW-0472">Membrane</keyword>
<keyword evidence="1" id="KW-1133">Transmembrane helix</keyword>
<feature type="transmembrane region" description="Helical" evidence="1">
    <location>
        <begin position="26"/>
        <end position="47"/>
    </location>
</feature>
<keyword evidence="3" id="KW-1185">Reference proteome</keyword>
<proteinExistence type="predicted"/>
<dbReference type="EMBL" id="CP026377">
    <property type="protein sequence ID" value="AUX93027.1"/>
    <property type="molecule type" value="Genomic_DNA"/>
</dbReference>
<evidence type="ECO:0000313" key="3">
    <source>
        <dbReference type="Proteomes" id="UP000238365"/>
    </source>
</evidence>
<evidence type="ECO:0008006" key="4">
    <source>
        <dbReference type="Google" id="ProtNLM"/>
    </source>
</evidence>
<evidence type="ECO:0000313" key="2">
    <source>
        <dbReference type="EMBL" id="AUX93027.1"/>
    </source>
</evidence>
<keyword evidence="1" id="KW-0812">Transmembrane</keyword>
<feature type="transmembrane region" description="Helical" evidence="1">
    <location>
        <begin position="59"/>
        <end position="80"/>
    </location>
</feature>
<dbReference type="OrthoDB" id="6053681at2"/>
<dbReference type="InterPro" id="IPR009707">
    <property type="entry name" value="GlpM/YdgC"/>
</dbReference>
<dbReference type="AlphaFoldDB" id="A0A1X1DWE0"/>
<feature type="transmembrane region" description="Helical" evidence="1">
    <location>
        <begin position="86"/>
        <end position="107"/>
    </location>
</feature>
<dbReference type="Pfam" id="PF06942">
    <property type="entry name" value="GlpM"/>
    <property type="match status" value="1"/>
</dbReference>
<name>A0A1X1DWE0_9GAMM</name>
<accession>A0A1X1DWE0</accession>
<sequence length="111" mass="12385">MGLLLKALIGALMVVAIGLLAKSKNYYIAGLLPLFPTFALIAHYLVATDKGTAALRATLVFGMWAILPYFLYLLSLWFFIGIMRLPLALASAVLCWVLAAWLLITLWTRWR</sequence>
<dbReference type="KEGG" id="pgz:C2E15_07995"/>